<evidence type="ECO:0000313" key="3">
    <source>
        <dbReference type="EMBL" id="OGZ99852.1"/>
    </source>
</evidence>
<dbReference type="InterPro" id="IPR018911">
    <property type="entry name" value="Gmad2_Ig-like_dom"/>
</dbReference>
<dbReference type="AlphaFoldDB" id="A0A1G2KK89"/>
<evidence type="ECO:0000259" key="2">
    <source>
        <dbReference type="Pfam" id="PF10648"/>
    </source>
</evidence>
<reference evidence="3 4" key="1">
    <citation type="journal article" date="2016" name="Nat. Commun.">
        <title>Thousands of microbial genomes shed light on interconnected biogeochemical processes in an aquifer system.</title>
        <authorList>
            <person name="Anantharaman K."/>
            <person name="Brown C.T."/>
            <person name="Hug L.A."/>
            <person name="Sharon I."/>
            <person name="Castelle C.J."/>
            <person name="Probst A.J."/>
            <person name="Thomas B.C."/>
            <person name="Singh A."/>
            <person name="Wilkins M.J."/>
            <person name="Karaoz U."/>
            <person name="Brodie E.L."/>
            <person name="Williams K.H."/>
            <person name="Hubbard S.S."/>
            <person name="Banfield J.F."/>
        </authorList>
    </citation>
    <scope>NUCLEOTIDE SEQUENCE [LARGE SCALE GENOMIC DNA]</scope>
</reference>
<gene>
    <name evidence="3" type="ORF">A3C07_00395</name>
</gene>
<protein>
    <recommendedName>
        <fullName evidence="2">Bacterial spore germination immunoglobulin-like domain-containing protein</fullName>
    </recommendedName>
</protein>
<evidence type="ECO:0000313" key="4">
    <source>
        <dbReference type="Proteomes" id="UP000179023"/>
    </source>
</evidence>
<dbReference type="EMBL" id="MHQI01000032">
    <property type="protein sequence ID" value="OGZ99852.1"/>
    <property type="molecule type" value="Genomic_DNA"/>
</dbReference>
<keyword evidence="1" id="KW-0472">Membrane</keyword>
<dbReference type="Proteomes" id="UP000179023">
    <property type="component" value="Unassembled WGS sequence"/>
</dbReference>
<proteinExistence type="predicted"/>
<sequence length="178" mass="19851">MQKSLVIIGTVIFASAVMLGAGLYFGSIESVPVDSFEECLEAGYPVMESYPRQCRAGDKNFSEDIGNELEKASILRVTRPRPNEVVSNPLEIRGEARGLWFFEAEFPVVFLDDRGTQIGFAIARAQGEWMSEDFVPFSSVMEFESSESVSGILLFKKSNPSGLPEYDDELRMPVKFVK</sequence>
<organism evidence="3 4">
    <name type="scientific">Candidatus Sungbacteria bacterium RIFCSPHIGHO2_02_FULL_47_11</name>
    <dbReference type="NCBI Taxonomy" id="1802270"/>
    <lineage>
        <taxon>Bacteria</taxon>
        <taxon>Candidatus Sungiibacteriota</taxon>
    </lineage>
</organism>
<feature type="domain" description="Bacterial spore germination immunoglobulin-like" evidence="2">
    <location>
        <begin position="76"/>
        <end position="155"/>
    </location>
</feature>
<keyword evidence="1" id="KW-0812">Transmembrane</keyword>
<keyword evidence="1" id="KW-1133">Transmembrane helix</keyword>
<comment type="caution">
    <text evidence="3">The sequence shown here is derived from an EMBL/GenBank/DDBJ whole genome shotgun (WGS) entry which is preliminary data.</text>
</comment>
<dbReference type="STRING" id="1802270.A3C07_00395"/>
<name>A0A1G2KK89_9BACT</name>
<accession>A0A1G2KK89</accession>
<evidence type="ECO:0000256" key="1">
    <source>
        <dbReference type="SAM" id="Phobius"/>
    </source>
</evidence>
<feature type="transmembrane region" description="Helical" evidence="1">
    <location>
        <begin position="5"/>
        <end position="25"/>
    </location>
</feature>
<dbReference type="Pfam" id="PF10648">
    <property type="entry name" value="Gmad2"/>
    <property type="match status" value="1"/>
</dbReference>